<evidence type="ECO:0000313" key="2">
    <source>
        <dbReference type="EMBL" id="MFE9169142.1"/>
    </source>
</evidence>
<dbReference type="RefSeq" id="WP_388343996.1">
    <property type="nucleotide sequence ID" value="NZ_JBIAFJ010000003.1"/>
</dbReference>
<keyword evidence="1" id="KW-0812">Transmembrane</keyword>
<keyword evidence="1" id="KW-1133">Transmembrane helix</keyword>
<name>A0ABW6KPH2_9ACTN</name>
<protein>
    <recommendedName>
        <fullName evidence="4">Integral membrane protein</fullName>
    </recommendedName>
</protein>
<evidence type="ECO:0000256" key="1">
    <source>
        <dbReference type="SAM" id="Phobius"/>
    </source>
</evidence>
<feature type="transmembrane region" description="Helical" evidence="1">
    <location>
        <begin position="20"/>
        <end position="47"/>
    </location>
</feature>
<gene>
    <name evidence="2" type="ORF">ACFYNZ_06380</name>
</gene>
<dbReference type="Proteomes" id="UP001601197">
    <property type="component" value="Unassembled WGS sequence"/>
</dbReference>
<comment type="caution">
    <text evidence="2">The sequence shown here is derived from an EMBL/GenBank/DDBJ whole genome shotgun (WGS) entry which is preliminary data.</text>
</comment>
<organism evidence="2 3">
    <name type="scientific">Streptomyces kebangsaanensis</name>
    <dbReference type="NCBI Taxonomy" id="864058"/>
    <lineage>
        <taxon>Bacteria</taxon>
        <taxon>Bacillati</taxon>
        <taxon>Actinomycetota</taxon>
        <taxon>Actinomycetes</taxon>
        <taxon>Kitasatosporales</taxon>
        <taxon>Streptomycetaceae</taxon>
        <taxon>Streptomyces</taxon>
    </lineage>
</organism>
<feature type="transmembrane region" description="Helical" evidence="1">
    <location>
        <begin position="220"/>
        <end position="238"/>
    </location>
</feature>
<keyword evidence="1" id="KW-0472">Membrane</keyword>
<feature type="transmembrane region" description="Helical" evidence="1">
    <location>
        <begin position="154"/>
        <end position="173"/>
    </location>
</feature>
<reference evidence="2 3" key="1">
    <citation type="submission" date="2024-10" db="EMBL/GenBank/DDBJ databases">
        <title>The Natural Products Discovery Center: Release of the First 8490 Sequenced Strains for Exploring Actinobacteria Biosynthetic Diversity.</title>
        <authorList>
            <person name="Kalkreuter E."/>
            <person name="Kautsar S.A."/>
            <person name="Yang D."/>
            <person name="Bader C.D."/>
            <person name="Teijaro C.N."/>
            <person name="Fluegel L."/>
            <person name="Davis C.M."/>
            <person name="Simpson J.R."/>
            <person name="Lauterbach L."/>
            <person name="Steele A.D."/>
            <person name="Gui C."/>
            <person name="Meng S."/>
            <person name="Li G."/>
            <person name="Viehrig K."/>
            <person name="Ye F."/>
            <person name="Su P."/>
            <person name="Kiefer A.F."/>
            <person name="Nichols A."/>
            <person name="Cepeda A.J."/>
            <person name="Yan W."/>
            <person name="Fan B."/>
            <person name="Jiang Y."/>
            <person name="Adhikari A."/>
            <person name="Zheng C.-J."/>
            <person name="Schuster L."/>
            <person name="Cowan T.M."/>
            <person name="Smanski M.J."/>
            <person name="Chevrette M.G."/>
            <person name="De Carvalho L.P.S."/>
            <person name="Shen B."/>
        </authorList>
    </citation>
    <scope>NUCLEOTIDE SEQUENCE [LARGE SCALE GENOMIC DNA]</scope>
    <source>
        <strain evidence="2 3">NPDC007147</strain>
    </source>
</reference>
<dbReference type="EMBL" id="JBIAFJ010000003">
    <property type="protein sequence ID" value="MFE9169142.1"/>
    <property type="molecule type" value="Genomic_DNA"/>
</dbReference>
<evidence type="ECO:0008006" key="4">
    <source>
        <dbReference type="Google" id="ProtNLM"/>
    </source>
</evidence>
<accession>A0ABW6KPH2</accession>
<evidence type="ECO:0000313" key="3">
    <source>
        <dbReference type="Proteomes" id="UP001601197"/>
    </source>
</evidence>
<sequence length="255" mass="26768">MPYGRGARHGGRRALRLRTLWHRCWGAGAVLLGAALLLVAGTGLAMVPDELAEERAYRAARPCGAAVTEDCLRSVRATVRGTEIQEQSRNERYELRLDGPGPVPRNLPMAGADPLLRRLRAGDVVTVTVWRDYATAVGRDGVTQHSDDTPEAQAVFTAALALSLVAPGLFVAHAGGHAVAHAAGYAATGVPARLVLRGKLAVAAAGCALPAGLFGMWTGPVGVIVLWSALAGLVLAMSRRLDIPGRGRHAAPYQK</sequence>
<proteinExistence type="predicted"/>
<keyword evidence="3" id="KW-1185">Reference proteome</keyword>